<comment type="caution">
    <text evidence="2">The sequence shown here is derived from an EMBL/GenBank/DDBJ whole genome shotgun (WGS) entry which is preliminary data.</text>
</comment>
<evidence type="ECO:0000259" key="1">
    <source>
        <dbReference type="Pfam" id="PF03713"/>
    </source>
</evidence>
<dbReference type="InterPro" id="IPR012347">
    <property type="entry name" value="Ferritin-like"/>
</dbReference>
<feature type="domain" description="DUF305" evidence="1">
    <location>
        <begin position="73"/>
        <end position="217"/>
    </location>
</feature>
<dbReference type="Gene3D" id="1.20.1260.10">
    <property type="match status" value="1"/>
</dbReference>
<dbReference type="AlphaFoldDB" id="A0A0P9HJ11"/>
<proteinExistence type="predicted"/>
<dbReference type="EMBL" id="LJCR01000004">
    <property type="protein sequence ID" value="KPV54970.1"/>
    <property type="molecule type" value="Genomic_DNA"/>
</dbReference>
<organism evidence="2 3">
    <name type="scientific">Kouleothrix aurantiaca</name>
    <dbReference type="NCBI Taxonomy" id="186479"/>
    <lineage>
        <taxon>Bacteria</taxon>
        <taxon>Bacillati</taxon>
        <taxon>Chloroflexota</taxon>
        <taxon>Chloroflexia</taxon>
        <taxon>Chloroflexales</taxon>
        <taxon>Roseiflexineae</taxon>
        <taxon>Roseiflexaceae</taxon>
        <taxon>Kouleothrix</taxon>
    </lineage>
</organism>
<sequence length="227" mass="25105">MKARWIGVTGAVLVLTALVLGTLGPRLLPTAFWSNAPVSLNGPGMMNGGMMSGMMGNAMMGGNVIGDPSTPFDQRFLDQMIVHHQGAVMSAQMMIADSARLELRDLAQRIITAQQREIAQMQQWRNDWYGATSTGTMPGMMNGGMMSSMMNRDQMRQMMGANTDFDRMFLQMMIPHHEAAISMAQQALNQAEHPEIKTLAQAIITTQRVEINEMQGYLRSWYGVASQ</sequence>
<evidence type="ECO:0000313" key="2">
    <source>
        <dbReference type="EMBL" id="KPV54970.1"/>
    </source>
</evidence>
<gene>
    <name evidence="2" type="ORF">SE17_00520</name>
</gene>
<accession>A0A0P9HJ11</accession>
<reference evidence="2 3" key="1">
    <citation type="submission" date="2015-09" db="EMBL/GenBank/DDBJ databases">
        <title>Draft genome sequence of Kouleothrix aurantiaca JCM 19913.</title>
        <authorList>
            <person name="Hemp J."/>
        </authorList>
    </citation>
    <scope>NUCLEOTIDE SEQUENCE [LARGE SCALE GENOMIC DNA]</scope>
    <source>
        <strain evidence="2 3">COM-B</strain>
    </source>
</reference>
<dbReference type="InterPro" id="IPR005183">
    <property type="entry name" value="DUF305_CopM-like"/>
</dbReference>
<keyword evidence="3" id="KW-1185">Reference proteome</keyword>
<dbReference type="PANTHER" id="PTHR36933:SF1">
    <property type="entry name" value="SLL0788 PROTEIN"/>
    <property type="match status" value="1"/>
</dbReference>
<evidence type="ECO:0000313" key="3">
    <source>
        <dbReference type="Proteomes" id="UP000050509"/>
    </source>
</evidence>
<dbReference type="Pfam" id="PF03713">
    <property type="entry name" value="DUF305"/>
    <property type="match status" value="1"/>
</dbReference>
<dbReference type="Proteomes" id="UP000050509">
    <property type="component" value="Unassembled WGS sequence"/>
</dbReference>
<dbReference type="PATRIC" id="fig|186479.3.peg.8064"/>
<dbReference type="PANTHER" id="PTHR36933">
    <property type="entry name" value="SLL0788 PROTEIN"/>
    <property type="match status" value="1"/>
</dbReference>
<name>A0A0P9HJ11_9CHLR</name>
<protein>
    <recommendedName>
        <fullName evidence="1">DUF305 domain-containing protein</fullName>
    </recommendedName>
</protein>